<dbReference type="SMART" id="SM00710">
    <property type="entry name" value="PbH1"/>
    <property type="match status" value="6"/>
</dbReference>
<dbReference type="GO" id="GO:0009830">
    <property type="term" value="P:cell wall modification involved in abscission"/>
    <property type="evidence" value="ECO:0007669"/>
    <property type="project" value="UniProtKB-ARBA"/>
</dbReference>
<feature type="active site" evidence="11">
    <location>
        <position position="242"/>
    </location>
</feature>
<evidence type="ECO:0000256" key="12">
    <source>
        <dbReference type="RuleBase" id="RU361169"/>
    </source>
</evidence>
<dbReference type="InterPro" id="IPR006626">
    <property type="entry name" value="PbH1"/>
</dbReference>
<dbReference type="InterPro" id="IPR011050">
    <property type="entry name" value="Pectin_lyase_fold/virulence"/>
</dbReference>
<evidence type="ECO:0000256" key="8">
    <source>
        <dbReference type="ARBA" id="ARBA00023295"/>
    </source>
</evidence>
<name>A0AAE1TJA9_9FABA</name>
<dbReference type="Gene3D" id="2.160.20.10">
    <property type="entry name" value="Single-stranded right-handed beta-helix, Pectin lyase-like"/>
    <property type="match status" value="1"/>
</dbReference>
<evidence type="ECO:0000313" key="14">
    <source>
        <dbReference type="EMBL" id="KAK4285500.1"/>
    </source>
</evidence>
<sequence length="395" mass="42662">MPILLISIILIILSLGVCFGYTTVNVDDYGAIPNDIKEDNEAFQKAWNEACSKGAVLVVPKNGIYRLKPITFSGPCKPNTAFMVYGTVKAWPRPSAYKKDPTHWIRFNGISGLRVGGGGIGIINGNGKKWWKKSCKVNKTLPCTDAPTAVTFYQCNNLSVTKLSFLNSQKMHLSIENCVNARLSGLYVIAPEHSPNTDGIHVTSSRNVDISHTYIGTGDDCISIESGSSNVKVQDITCGPGHGISIGSLGDSNSRAEVSNVVVDRAKLIGTTNGVRIKTYQGGSGYARFIEFKNIEMRNVSNPIIIDQNYCDQQEPCPEQKSAVEISNLVYHHITGTSASEVAINFDCSKTVPCRNVHVENVTLEAEGGGQTIASCANVVNASSLFPQCQSQGHQ</sequence>
<evidence type="ECO:0000256" key="6">
    <source>
        <dbReference type="ARBA" id="ARBA00022729"/>
    </source>
</evidence>
<keyword evidence="8 12" id="KW-0326">Glycosidase</keyword>
<comment type="catalytic activity">
    <reaction evidence="10">
        <text>(1,4-alpha-D-galacturonosyl)n+m + H2O = (1,4-alpha-D-galacturonosyl)n + (1,4-alpha-D-galacturonosyl)m.</text>
        <dbReference type="EC" id="3.2.1.15"/>
    </reaction>
</comment>
<dbReference type="AlphaFoldDB" id="A0AAE1TJA9"/>
<accession>A0AAE1TJA9</accession>
<keyword evidence="4" id="KW-0134">Cell wall</keyword>
<keyword evidence="6 13" id="KW-0732">Signal</keyword>
<dbReference type="FunFam" id="2.160.20.10:FF:000028">
    <property type="entry name" value="Polygalacturonase QRT2"/>
    <property type="match status" value="1"/>
</dbReference>
<proteinExistence type="inferred from homology"/>
<dbReference type="GO" id="GO:0005975">
    <property type="term" value="P:carbohydrate metabolic process"/>
    <property type="evidence" value="ECO:0007669"/>
    <property type="project" value="InterPro"/>
</dbReference>
<dbReference type="EMBL" id="JAWXYG010000001">
    <property type="protein sequence ID" value="KAK4285500.1"/>
    <property type="molecule type" value="Genomic_DNA"/>
</dbReference>
<reference evidence="14" key="1">
    <citation type="submission" date="2023-10" db="EMBL/GenBank/DDBJ databases">
        <title>Chromosome-level genome of the transformable northern wattle, Acacia crassicarpa.</title>
        <authorList>
            <person name="Massaro I."/>
            <person name="Sinha N.R."/>
            <person name="Poethig S."/>
            <person name="Leichty A.R."/>
        </authorList>
    </citation>
    <scope>NUCLEOTIDE SEQUENCE</scope>
    <source>
        <strain evidence="14">Acra3RX</strain>
        <tissue evidence="14">Leaf</tissue>
    </source>
</reference>
<dbReference type="Proteomes" id="UP001293593">
    <property type="component" value="Unassembled WGS sequence"/>
</dbReference>
<dbReference type="SUPFAM" id="SSF51126">
    <property type="entry name" value="Pectin lyase-like"/>
    <property type="match status" value="1"/>
</dbReference>
<evidence type="ECO:0000256" key="2">
    <source>
        <dbReference type="ARBA" id="ARBA00008834"/>
    </source>
</evidence>
<evidence type="ECO:0000256" key="4">
    <source>
        <dbReference type="ARBA" id="ARBA00022512"/>
    </source>
</evidence>
<evidence type="ECO:0000256" key="10">
    <source>
        <dbReference type="ARBA" id="ARBA00034074"/>
    </source>
</evidence>
<dbReference type="EC" id="3.2.1.15" evidence="3"/>
<comment type="similarity">
    <text evidence="2 12">Belongs to the glycosyl hydrolase 28 family.</text>
</comment>
<evidence type="ECO:0000256" key="7">
    <source>
        <dbReference type="ARBA" id="ARBA00022801"/>
    </source>
</evidence>
<dbReference type="InterPro" id="IPR012334">
    <property type="entry name" value="Pectin_lyas_fold"/>
</dbReference>
<dbReference type="GO" id="GO:0009901">
    <property type="term" value="P:anther dehiscence"/>
    <property type="evidence" value="ECO:0007669"/>
    <property type="project" value="UniProtKB-ARBA"/>
</dbReference>
<evidence type="ECO:0000256" key="5">
    <source>
        <dbReference type="ARBA" id="ARBA00022525"/>
    </source>
</evidence>
<dbReference type="GO" id="GO:0010047">
    <property type="term" value="P:fruit dehiscence"/>
    <property type="evidence" value="ECO:0007669"/>
    <property type="project" value="UniProtKB-ARBA"/>
</dbReference>
<keyword evidence="15" id="KW-1185">Reference proteome</keyword>
<evidence type="ECO:0000256" key="9">
    <source>
        <dbReference type="ARBA" id="ARBA00023316"/>
    </source>
</evidence>
<gene>
    <name evidence="14" type="ORF">QN277_002191</name>
</gene>
<organism evidence="14 15">
    <name type="scientific">Acacia crassicarpa</name>
    <name type="common">northern wattle</name>
    <dbReference type="NCBI Taxonomy" id="499986"/>
    <lineage>
        <taxon>Eukaryota</taxon>
        <taxon>Viridiplantae</taxon>
        <taxon>Streptophyta</taxon>
        <taxon>Embryophyta</taxon>
        <taxon>Tracheophyta</taxon>
        <taxon>Spermatophyta</taxon>
        <taxon>Magnoliopsida</taxon>
        <taxon>eudicotyledons</taxon>
        <taxon>Gunneridae</taxon>
        <taxon>Pentapetalae</taxon>
        <taxon>rosids</taxon>
        <taxon>fabids</taxon>
        <taxon>Fabales</taxon>
        <taxon>Fabaceae</taxon>
        <taxon>Caesalpinioideae</taxon>
        <taxon>mimosoid clade</taxon>
        <taxon>Acacieae</taxon>
        <taxon>Acacia</taxon>
    </lineage>
</organism>
<dbReference type="PROSITE" id="PS00502">
    <property type="entry name" value="POLYGALACTURONASE"/>
    <property type="match status" value="1"/>
</dbReference>
<evidence type="ECO:0000256" key="3">
    <source>
        <dbReference type="ARBA" id="ARBA00012736"/>
    </source>
</evidence>
<comment type="subcellular location">
    <subcellularLocation>
        <location evidence="1">Secreted</location>
        <location evidence="1">Cell wall</location>
    </subcellularLocation>
</comment>
<keyword evidence="9" id="KW-0961">Cell wall biogenesis/degradation</keyword>
<evidence type="ECO:0000256" key="1">
    <source>
        <dbReference type="ARBA" id="ARBA00004191"/>
    </source>
</evidence>
<feature type="chain" id="PRO_5042150501" description="endo-polygalacturonase" evidence="13">
    <location>
        <begin position="21"/>
        <end position="395"/>
    </location>
</feature>
<dbReference type="Pfam" id="PF00295">
    <property type="entry name" value="Glyco_hydro_28"/>
    <property type="match status" value="1"/>
</dbReference>
<dbReference type="InterPro" id="IPR000743">
    <property type="entry name" value="Glyco_hydro_28"/>
</dbReference>
<feature type="signal peptide" evidence="13">
    <location>
        <begin position="1"/>
        <end position="20"/>
    </location>
</feature>
<evidence type="ECO:0000313" key="15">
    <source>
        <dbReference type="Proteomes" id="UP001293593"/>
    </source>
</evidence>
<comment type="caution">
    <text evidence="14">The sequence shown here is derived from an EMBL/GenBank/DDBJ whole genome shotgun (WGS) entry which is preliminary data.</text>
</comment>
<keyword evidence="7 12" id="KW-0378">Hydrolase</keyword>
<evidence type="ECO:0000256" key="11">
    <source>
        <dbReference type="PROSITE-ProRule" id="PRU10052"/>
    </source>
</evidence>
<dbReference type="GO" id="GO:0004650">
    <property type="term" value="F:polygalacturonase activity"/>
    <property type="evidence" value="ECO:0007669"/>
    <property type="project" value="UniProtKB-EC"/>
</dbReference>
<evidence type="ECO:0000256" key="13">
    <source>
        <dbReference type="SAM" id="SignalP"/>
    </source>
</evidence>
<protein>
    <recommendedName>
        <fullName evidence="3">endo-polygalacturonase</fullName>
        <ecNumber evidence="3">3.2.1.15</ecNumber>
    </recommendedName>
</protein>
<dbReference type="PANTHER" id="PTHR31375">
    <property type="match status" value="1"/>
</dbReference>
<keyword evidence="5" id="KW-0964">Secreted</keyword>